<dbReference type="PRINTS" id="PR00625">
    <property type="entry name" value="JDOMAIN"/>
</dbReference>
<sequence length="311" mass="35467">MWVSAVSPHHFSLTNSSQFNNPNHSEHQKARNISLHHFSLTNSSQFDNPNNLITRWKPEFTSVRCSTSTAGRRSARTRKSYHELLGDSVDSNTQQIKEAYRKLQKKYHPDVAGEKGHEYSLMLNEAYGVLAWEDLRREYDASIGQMRVGFWGSFSGLGYRSWKGPLRPQASIGSRECVHHAGNTFVMVDALGCARVKVRYGDDDKKIEVWVDSCLVNWIHWVDREELAILKFLIQPQPQEGYGVFGGGWERPAIVFMAAKPSKKRPNQQDDYNRMNASREEKTSNSFVEKVKEIVSSRVAFLVGLVSEKGK</sequence>
<dbReference type="Proteomes" id="UP001227230">
    <property type="component" value="Chromosome 19"/>
</dbReference>
<dbReference type="SMART" id="SM00271">
    <property type="entry name" value="DnaJ"/>
    <property type="match status" value="1"/>
</dbReference>
<dbReference type="InterPro" id="IPR036869">
    <property type="entry name" value="J_dom_sf"/>
</dbReference>
<feature type="region of interest" description="Disordered" evidence="1">
    <location>
        <begin position="260"/>
        <end position="284"/>
    </location>
</feature>
<dbReference type="InterPro" id="IPR001623">
    <property type="entry name" value="DnaJ_domain"/>
</dbReference>
<dbReference type="PANTHER" id="PTHR45295">
    <property type="entry name" value="CHAPERONE PROTEIN DNAJ C76, CHLOROPLASTIC"/>
    <property type="match status" value="1"/>
</dbReference>
<protein>
    <recommendedName>
        <fullName evidence="2">J domain-containing protein</fullName>
    </recommendedName>
</protein>
<gene>
    <name evidence="3" type="ORF">VitviT2T_029805</name>
</gene>
<name>A0ABY9DXU8_VITVI</name>
<feature type="compositionally biased region" description="Basic and acidic residues" evidence="1">
    <location>
        <begin position="267"/>
        <end position="284"/>
    </location>
</feature>
<accession>A0ABY9DXU8</accession>
<dbReference type="EMBL" id="CP126666">
    <property type="protein sequence ID" value="WKA12423.1"/>
    <property type="molecule type" value="Genomic_DNA"/>
</dbReference>
<evidence type="ECO:0000256" key="1">
    <source>
        <dbReference type="SAM" id="MobiDB-lite"/>
    </source>
</evidence>
<dbReference type="Gene3D" id="1.10.287.110">
    <property type="entry name" value="DnaJ domain"/>
    <property type="match status" value="1"/>
</dbReference>
<evidence type="ECO:0000313" key="4">
    <source>
        <dbReference type="Proteomes" id="UP001227230"/>
    </source>
</evidence>
<keyword evidence="4" id="KW-1185">Reference proteome</keyword>
<organism evidence="3 4">
    <name type="scientific">Vitis vinifera</name>
    <name type="common">Grape</name>
    <dbReference type="NCBI Taxonomy" id="29760"/>
    <lineage>
        <taxon>Eukaryota</taxon>
        <taxon>Viridiplantae</taxon>
        <taxon>Streptophyta</taxon>
        <taxon>Embryophyta</taxon>
        <taxon>Tracheophyta</taxon>
        <taxon>Spermatophyta</taxon>
        <taxon>Magnoliopsida</taxon>
        <taxon>eudicotyledons</taxon>
        <taxon>Gunneridae</taxon>
        <taxon>Pentapetalae</taxon>
        <taxon>rosids</taxon>
        <taxon>Vitales</taxon>
        <taxon>Vitaceae</taxon>
        <taxon>Viteae</taxon>
        <taxon>Vitis</taxon>
    </lineage>
</organism>
<dbReference type="SUPFAM" id="SSF46565">
    <property type="entry name" value="Chaperone J-domain"/>
    <property type="match status" value="1"/>
</dbReference>
<proteinExistence type="predicted"/>
<evidence type="ECO:0000259" key="2">
    <source>
        <dbReference type="PROSITE" id="PS50076"/>
    </source>
</evidence>
<dbReference type="Pfam" id="PF00226">
    <property type="entry name" value="DnaJ"/>
    <property type="match status" value="1"/>
</dbReference>
<dbReference type="PANTHER" id="PTHR45295:SF4">
    <property type="entry name" value="OS06G0474800 PROTEIN"/>
    <property type="match status" value="1"/>
</dbReference>
<dbReference type="Gene3D" id="3.30.70.20">
    <property type="match status" value="1"/>
</dbReference>
<dbReference type="CDD" id="cd06257">
    <property type="entry name" value="DnaJ"/>
    <property type="match status" value="1"/>
</dbReference>
<reference evidence="3 4" key="1">
    <citation type="journal article" date="2023" name="Hortic Res">
        <title>The complete reference genome for grapevine (Vitis vinifera L.) genetics and breeding.</title>
        <authorList>
            <person name="Shi X."/>
            <person name="Cao S."/>
            <person name="Wang X."/>
            <person name="Huang S."/>
            <person name="Wang Y."/>
            <person name="Liu Z."/>
            <person name="Liu W."/>
            <person name="Leng X."/>
            <person name="Peng Y."/>
            <person name="Wang N."/>
            <person name="Wang Y."/>
            <person name="Ma Z."/>
            <person name="Xu X."/>
            <person name="Zhang F."/>
            <person name="Xue H."/>
            <person name="Zhong H."/>
            <person name="Wang Y."/>
            <person name="Zhang K."/>
            <person name="Velt A."/>
            <person name="Avia K."/>
            <person name="Holtgrawe D."/>
            <person name="Grimplet J."/>
            <person name="Matus J.T."/>
            <person name="Ware D."/>
            <person name="Wu X."/>
            <person name="Wang H."/>
            <person name="Liu C."/>
            <person name="Fang Y."/>
            <person name="Rustenholz C."/>
            <person name="Cheng Z."/>
            <person name="Xiao H."/>
            <person name="Zhou Y."/>
        </authorList>
    </citation>
    <scope>NUCLEOTIDE SEQUENCE [LARGE SCALE GENOMIC DNA]</scope>
    <source>
        <strain evidence="4">cv. Pinot noir / PN40024</strain>
        <tissue evidence="3">Leaf</tissue>
    </source>
</reference>
<dbReference type="PROSITE" id="PS50076">
    <property type="entry name" value="DNAJ_2"/>
    <property type="match status" value="1"/>
</dbReference>
<feature type="domain" description="J" evidence="2">
    <location>
        <begin position="80"/>
        <end position="143"/>
    </location>
</feature>
<evidence type="ECO:0000313" key="3">
    <source>
        <dbReference type="EMBL" id="WKA12423.1"/>
    </source>
</evidence>